<dbReference type="OrthoDB" id="9806017at2"/>
<reference evidence="2 3" key="2">
    <citation type="journal article" date="2012" name="Stand. Genomic Sci.">
        <title>Complete Genome Sequence of Clostridium clariflavum DSM 19732.</title>
        <authorList>
            <person name="Izquierdo J.A."/>
            <person name="Goodwin L."/>
            <person name="Davenport K.W."/>
            <person name="Teshima H."/>
            <person name="Bruce D."/>
            <person name="Detter C."/>
            <person name="Tapia R."/>
            <person name="Han S."/>
            <person name="Land M."/>
            <person name="Hauser L."/>
            <person name="Jeffries C.D."/>
            <person name="Han J."/>
            <person name="Pitluck S."/>
            <person name="Nolan M."/>
            <person name="Chen A."/>
            <person name="Huntemann M."/>
            <person name="Mavromatis K."/>
            <person name="Mikhailova N."/>
            <person name="Liolios K."/>
            <person name="Woyke T."/>
            <person name="Lynd L.R."/>
        </authorList>
    </citation>
    <scope>NUCLEOTIDE SEQUENCE [LARGE SCALE GENOMIC DNA]</scope>
    <source>
        <strain evidence="3">DSM 19732 / NBRC 101661 / EBR45</strain>
    </source>
</reference>
<comment type="similarity">
    <text evidence="1">Belongs to the HupF/HypC family.</text>
</comment>
<dbReference type="GO" id="GO:0051604">
    <property type="term" value="P:protein maturation"/>
    <property type="evidence" value="ECO:0007669"/>
    <property type="project" value="TreeGrafter"/>
</dbReference>
<dbReference type="Pfam" id="PF01455">
    <property type="entry name" value="HupF_HypC"/>
    <property type="match status" value="1"/>
</dbReference>
<dbReference type="NCBIfam" id="TIGR00074">
    <property type="entry name" value="hypC_hupF"/>
    <property type="match status" value="1"/>
</dbReference>
<dbReference type="SUPFAM" id="SSF159127">
    <property type="entry name" value="HupF/HypC-like"/>
    <property type="match status" value="1"/>
</dbReference>
<dbReference type="GO" id="GO:0005506">
    <property type="term" value="F:iron ion binding"/>
    <property type="evidence" value="ECO:0007669"/>
    <property type="project" value="TreeGrafter"/>
</dbReference>
<dbReference type="AlphaFoldDB" id="G8LX11"/>
<dbReference type="InterPro" id="IPR001109">
    <property type="entry name" value="Hydrogenase_HupF/HypC"/>
</dbReference>
<sequence>MCVAVPGKVIELNGKMGKVDFNGNIVEVNVSLVDVEVGSYVLVHAGYAVEVVKRELAEELSNLFADLEDVL</sequence>
<dbReference type="KEGG" id="ccl:Clocl_0986"/>
<protein>
    <submittedName>
        <fullName evidence="2">Hydrogenase assembly chaperone HypC/HupF</fullName>
    </submittedName>
</protein>
<dbReference type="HOGENOM" id="CLU_159381_2_2_9"/>
<dbReference type="eggNOG" id="COG0298">
    <property type="taxonomic scope" value="Bacteria"/>
</dbReference>
<dbReference type="InterPro" id="IPR019812">
    <property type="entry name" value="Hydgase_assmbl_chp_CS"/>
</dbReference>
<organism evidence="2 3">
    <name type="scientific">Acetivibrio clariflavus (strain DSM 19732 / NBRC 101661 / EBR45)</name>
    <name type="common">Clostridium clariflavum</name>
    <dbReference type="NCBI Taxonomy" id="720554"/>
    <lineage>
        <taxon>Bacteria</taxon>
        <taxon>Bacillati</taxon>
        <taxon>Bacillota</taxon>
        <taxon>Clostridia</taxon>
        <taxon>Eubacteriales</taxon>
        <taxon>Oscillospiraceae</taxon>
        <taxon>Acetivibrio</taxon>
    </lineage>
</organism>
<dbReference type="GO" id="GO:1902670">
    <property type="term" value="F:carbon dioxide binding"/>
    <property type="evidence" value="ECO:0007669"/>
    <property type="project" value="TreeGrafter"/>
</dbReference>
<dbReference type="PANTHER" id="PTHR35177:SF2">
    <property type="entry name" value="HYDROGENASE MATURATION FACTOR HYBG"/>
    <property type="match status" value="1"/>
</dbReference>
<dbReference type="STRING" id="720554.Clocl_0986"/>
<dbReference type="Gene3D" id="2.30.30.140">
    <property type="match status" value="1"/>
</dbReference>
<dbReference type="PANTHER" id="PTHR35177">
    <property type="entry name" value="HYDROGENASE MATURATION FACTOR HYBG"/>
    <property type="match status" value="1"/>
</dbReference>
<dbReference type="EMBL" id="CP003065">
    <property type="protein sequence ID" value="AEV67663.1"/>
    <property type="molecule type" value="Genomic_DNA"/>
</dbReference>
<proteinExistence type="inferred from homology"/>
<gene>
    <name evidence="2" type="ordered locus">Clocl_0986</name>
</gene>
<accession>G8LX11</accession>
<evidence type="ECO:0000313" key="3">
    <source>
        <dbReference type="Proteomes" id="UP000005435"/>
    </source>
</evidence>
<evidence type="ECO:0000313" key="2">
    <source>
        <dbReference type="EMBL" id="AEV67663.1"/>
    </source>
</evidence>
<dbReference type="Proteomes" id="UP000005435">
    <property type="component" value="Chromosome"/>
</dbReference>
<name>G8LX11_ACECE</name>
<keyword evidence="3" id="KW-1185">Reference proteome</keyword>
<reference evidence="3" key="1">
    <citation type="submission" date="2011-12" db="EMBL/GenBank/DDBJ databases">
        <title>Complete sequence of Clostridium clariflavum DSM 19732.</title>
        <authorList>
            <consortium name="US DOE Joint Genome Institute"/>
            <person name="Lucas S."/>
            <person name="Han J."/>
            <person name="Lapidus A."/>
            <person name="Cheng J.-F."/>
            <person name="Goodwin L."/>
            <person name="Pitluck S."/>
            <person name="Peters L."/>
            <person name="Teshima H."/>
            <person name="Detter J.C."/>
            <person name="Han C."/>
            <person name="Tapia R."/>
            <person name="Land M."/>
            <person name="Hauser L."/>
            <person name="Kyrpides N."/>
            <person name="Ivanova N."/>
            <person name="Pagani I."/>
            <person name="Kitzmiller T."/>
            <person name="Lynd L."/>
            <person name="Izquierdo J."/>
            <person name="Woyke T."/>
        </authorList>
    </citation>
    <scope>NUCLEOTIDE SEQUENCE [LARGE SCALE GENOMIC DNA]</scope>
    <source>
        <strain evidence="3">DSM 19732 / NBRC 101661 / EBR45</strain>
    </source>
</reference>
<dbReference type="PROSITE" id="PS01097">
    <property type="entry name" value="HUPF_HYPC"/>
    <property type="match status" value="1"/>
</dbReference>
<dbReference type="RefSeq" id="WP_014254281.1">
    <property type="nucleotide sequence ID" value="NC_016627.1"/>
</dbReference>
<evidence type="ECO:0000256" key="1">
    <source>
        <dbReference type="ARBA" id="ARBA00006018"/>
    </source>
</evidence>